<dbReference type="PROSITE" id="PS50995">
    <property type="entry name" value="HTH_MARR_2"/>
    <property type="match status" value="1"/>
</dbReference>
<dbReference type="InterPro" id="IPR000835">
    <property type="entry name" value="HTH_MarR-typ"/>
</dbReference>
<comment type="caution">
    <text evidence="2">The sequence shown here is derived from an EMBL/GenBank/DDBJ whole genome shotgun (WGS) entry which is preliminary data.</text>
</comment>
<dbReference type="RefSeq" id="WP_115403750.1">
    <property type="nucleotide sequence ID" value="NZ_QPKV01000006.1"/>
</dbReference>
<dbReference type="SMART" id="SM00347">
    <property type="entry name" value="HTH_MARR"/>
    <property type="match status" value="1"/>
</dbReference>
<dbReference type="GO" id="GO:0006950">
    <property type="term" value="P:response to stress"/>
    <property type="evidence" value="ECO:0007669"/>
    <property type="project" value="TreeGrafter"/>
</dbReference>
<dbReference type="InterPro" id="IPR039422">
    <property type="entry name" value="MarR/SlyA-like"/>
</dbReference>
<dbReference type="SUPFAM" id="SSF46785">
    <property type="entry name" value="Winged helix' DNA-binding domain"/>
    <property type="match status" value="1"/>
</dbReference>
<organism evidence="2 3">
    <name type="scientific">Pedobacter chinensis</name>
    <dbReference type="NCBI Taxonomy" id="2282421"/>
    <lineage>
        <taxon>Bacteria</taxon>
        <taxon>Pseudomonadati</taxon>
        <taxon>Bacteroidota</taxon>
        <taxon>Sphingobacteriia</taxon>
        <taxon>Sphingobacteriales</taxon>
        <taxon>Sphingobacteriaceae</taxon>
        <taxon>Pedobacter</taxon>
    </lineage>
</organism>
<dbReference type="Proteomes" id="UP000253961">
    <property type="component" value="Unassembled WGS sequence"/>
</dbReference>
<protein>
    <submittedName>
        <fullName evidence="2">MarR family transcriptional regulator</fullName>
    </submittedName>
</protein>
<accession>A0A369PT34</accession>
<evidence type="ECO:0000259" key="1">
    <source>
        <dbReference type="PROSITE" id="PS50995"/>
    </source>
</evidence>
<dbReference type="InterPro" id="IPR036388">
    <property type="entry name" value="WH-like_DNA-bd_sf"/>
</dbReference>
<dbReference type="GO" id="GO:0003700">
    <property type="term" value="F:DNA-binding transcription factor activity"/>
    <property type="evidence" value="ECO:0007669"/>
    <property type="project" value="InterPro"/>
</dbReference>
<gene>
    <name evidence="2" type="ORF">DU508_15705</name>
</gene>
<dbReference type="EMBL" id="QPKV01000006">
    <property type="protein sequence ID" value="RDC55713.1"/>
    <property type="molecule type" value="Genomic_DNA"/>
</dbReference>
<dbReference type="Gene3D" id="1.10.10.10">
    <property type="entry name" value="Winged helix-like DNA-binding domain superfamily/Winged helix DNA-binding domain"/>
    <property type="match status" value="1"/>
</dbReference>
<dbReference type="OrthoDB" id="668058at2"/>
<dbReference type="Pfam" id="PF12802">
    <property type="entry name" value="MarR_2"/>
    <property type="match status" value="1"/>
</dbReference>
<evidence type="ECO:0000313" key="3">
    <source>
        <dbReference type="Proteomes" id="UP000253961"/>
    </source>
</evidence>
<evidence type="ECO:0000313" key="2">
    <source>
        <dbReference type="EMBL" id="RDC55713.1"/>
    </source>
</evidence>
<reference evidence="2 3" key="1">
    <citation type="submission" date="2018-07" db="EMBL/GenBank/DDBJ databases">
        <title>Pedobacter sp. nov., isolated from soil.</title>
        <authorList>
            <person name="Zhou L.Y."/>
            <person name="Du Z.J."/>
        </authorList>
    </citation>
    <scope>NUCLEOTIDE SEQUENCE [LARGE SCALE GENOMIC DNA]</scope>
    <source>
        <strain evidence="2 3">JDX94</strain>
    </source>
</reference>
<dbReference type="PANTHER" id="PTHR33164:SF106">
    <property type="entry name" value="TRANSCRIPTIONAL REGULATORY PROTEIN"/>
    <property type="match status" value="1"/>
</dbReference>
<keyword evidence="3" id="KW-1185">Reference proteome</keyword>
<feature type="domain" description="HTH marR-type" evidence="1">
    <location>
        <begin position="3"/>
        <end position="140"/>
    </location>
</feature>
<dbReference type="AlphaFoldDB" id="A0A369PT34"/>
<dbReference type="PANTHER" id="PTHR33164">
    <property type="entry name" value="TRANSCRIPTIONAL REGULATOR, MARR FAMILY"/>
    <property type="match status" value="1"/>
</dbReference>
<proteinExistence type="predicted"/>
<name>A0A369PT34_9SPHI</name>
<sequence length="152" mass="17592">MDNKEDVLKLRKLSQQYAYTSIQLHESIGREIGMSGTDHKYLGFLIQKGPMTAGKLAVLTGLTTGAVTGLIDRFEDKNLVKRQPDKNDRRKIIIVPNVEKIIKLITPFYKDFQENTDELFASFSIQELKILERYFLNSLEIMNRKIEKINKK</sequence>
<dbReference type="InterPro" id="IPR036390">
    <property type="entry name" value="WH_DNA-bd_sf"/>
</dbReference>